<dbReference type="PANTHER" id="PTHR44757:SF2">
    <property type="entry name" value="BIOFILM ARCHITECTURE MAINTENANCE PROTEIN MBAA"/>
    <property type="match status" value="1"/>
</dbReference>
<feature type="domain" description="GGDEF" evidence="4">
    <location>
        <begin position="175"/>
        <end position="305"/>
    </location>
</feature>
<dbReference type="CDD" id="cd00130">
    <property type="entry name" value="PAS"/>
    <property type="match status" value="1"/>
</dbReference>
<dbReference type="PROSITE" id="PS50112">
    <property type="entry name" value="PAS"/>
    <property type="match status" value="1"/>
</dbReference>
<dbReference type="FunFam" id="3.20.20.450:FF:000001">
    <property type="entry name" value="Cyclic di-GMP phosphodiesterase yahA"/>
    <property type="match status" value="1"/>
</dbReference>
<dbReference type="EMBL" id="RRCT01000002">
    <property type="protein sequence ID" value="RQW75781.1"/>
    <property type="molecule type" value="Genomic_DNA"/>
</dbReference>
<dbReference type="PROSITE" id="PS50887">
    <property type="entry name" value="GGDEF"/>
    <property type="match status" value="1"/>
</dbReference>
<evidence type="ECO:0000259" key="2">
    <source>
        <dbReference type="PROSITE" id="PS50113"/>
    </source>
</evidence>
<evidence type="ECO:0000313" key="6">
    <source>
        <dbReference type="Proteomes" id="UP000274033"/>
    </source>
</evidence>
<dbReference type="PROSITE" id="PS50883">
    <property type="entry name" value="EAL"/>
    <property type="match status" value="1"/>
</dbReference>
<dbReference type="OrthoDB" id="9759607at2"/>
<dbReference type="SUPFAM" id="SSF55073">
    <property type="entry name" value="Nucleotide cyclase"/>
    <property type="match status" value="1"/>
</dbReference>
<reference evidence="5 6" key="1">
    <citation type="journal article" date="2013" name="J. Microbiol.">
        <title>Lysinibacillus chungkukjangi sp. nov., isolated from Chungkukjang, Korean fermented soybean food.</title>
        <authorList>
            <person name="Kim S.J."/>
            <person name="Jang Y.H."/>
            <person name="Hamada M."/>
            <person name="Ahn J.H."/>
            <person name="Weon H.Y."/>
            <person name="Suzuki K."/>
            <person name="Whang K.S."/>
            <person name="Kwon S.W."/>
        </authorList>
    </citation>
    <scope>NUCLEOTIDE SEQUENCE [LARGE SCALE GENOMIC DNA]</scope>
    <source>
        <strain evidence="5 6">MCCC 1A12701</strain>
    </source>
</reference>
<evidence type="ECO:0000313" key="5">
    <source>
        <dbReference type="EMBL" id="RQW75781.1"/>
    </source>
</evidence>
<dbReference type="SUPFAM" id="SSF141868">
    <property type="entry name" value="EAL domain-like"/>
    <property type="match status" value="1"/>
</dbReference>
<dbReference type="NCBIfam" id="TIGR00254">
    <property type="entry name" value="GGDEF"/>
    <property type="match status" value="1"/>
</dbReference>
<keyword evidence="6" id="KW-1185">Reference proteome</keyword>
<dbReference type="Proteomes" id="UP000274033">
    <property type="component" value="Unassembled WGS sequence"/>
</dbReference>
<dbReference type="AlphaFoldDB" id="A0A3N9UIE1"/>
<dbReference type="Gene3D" id="3.30.70.270">
    <property type="match status" value="1"/>
</dbReference>
<dbReference type="InterPro" id="IPR000014">
    <property type="entry name" value="PAS"/>
</dbReference>
<dbReference type="Pfam" id="PF00990">
    <property type="entry name" value="GGDEF"/>
    <property type="match status" value="1"/>
</dbReference>
<name>A0A3N9UIE1_9BACI</name>
<evidence type="ECO:0000259" key="4">
    <source>
        <dbReference type="PROSITE" id="PS50887"/>
    </source>
</evidence>
<dbReference type="InterPro" id="IPR035965">
    <property type="entry name" value="PAS-like_dom_sf"/>
</dbReference>
<protein>
    <submittedName>
        <fullName evidence="5">EAL domain-containing protein</fullName>
    </submittedName>
</protein>
<dbReference type="SMART" id="SM00052">
    <property type="entry name" value="EAL"/>
    <property type="match status" value="1"/>
</dbReference>
<dbReference type="CDD" id="cd01949">
    <property type="entry name" value="GGDEF"/>
    <property type="match status" value="1"/>
</dbReference>
<sequence length="568" mass="65770">MVKIVQSKNETPTIEFSYEQLNDIKSALDESVILAVTDHLGMITFVNNRFCEISKYTREELIGQNHRVLNSGFHSKVFFKEMWKTIGSGETWHGDICNRAKDGTLYWVQTTIVPFLNEIGKPYQYIAIRVDVTAKKNIDLITYIANHDDLTSLPNRRSLSIRLNKEIKDNKQNNTKFALFFIDINRFRRINDSLGHHVGDLFLVEVANRFKEIDSKGDSFYRISGDEFVYFLDNVEDLHIMAQRIISLFKKPFLFEGKEFLSSICIGISIFPEHGEDIENLLVSADMALHVAKNKRGNYYQLYKENIQRMDNRALEMETKLYKAIHQDLLELHYQPKIDIKSNKMIGMEALLRWHDSELGQIPPNKFIPIAEESGLICDIGEWVLRKASLQIKQWKEQYGLNLRVAVNISPTHFEEPCFIDRLKSIIEETNVEPKNLEIEITELSMMHYNNELINKIKKLKDLGLTISIDDFGTGYSSLSYLKNFPVDTLKIDRSFIVSMIDGDSNIAMVSAIISLAHALKMNVVAEGVETEYELEILKKHHCEFVQGYYFSKPLCVSDFNRFLEDNR</sequence>
<evidence type="ECO:0000259" key="3">
    <source>
        <dbReference type="PROSITE" id="PS50883"/>
    </source>
</evidence>
<dbReference type="InterPro" id="IPR001610">
    <property type="entry name" value="PAC"/>
</dbReference>
<dbReference type="Gene3D" id="3.30.450.20">
    <property type="entry name" value="PAS domain"/>
    <property type="match status" value="1"/>
</dbReference>
<dbReference type="PROSITE" id="PS50113">
    <property type="entry name" value="PAC"/>
    <property type="match status" value="1"/>
</dbReference>
<dbReference type="InterPro" id="IPR000160">
    <property type="entry name" value="GGDEF_dom"/>
</dbReference>
<dbReference type="InterPro" id="IPR043128">
    <property type="entry name" value="Rev_trsase/Diguanyl_cyclase"/>
</dbReference>
<dbReference type="InterPro" id="IPR029787">
    <property type="entry name" value="Nucleotide_cyclase"/>
</dbReference>
<dbReference type="InterPro" id="IPR035919">
    <property type="entry name" value="EAL_sf"/>
</dbReference>
<dbReference type="SUPFAM" id="SSF55785">
    <property type="entry name" value="PYP-like sensor domain (PAS domain)"/>
    <property type="match status" value="1"/>
</dbReference>
<dbReference type="PANTHER" id="PTHR44757">
    <property type="entry name" value="DIGUANYLATE CYCLASE DGCP"/>
    <property type="match status" value="1"/>
</dbReference>
<proteinExistence type="predicted"/>
<dbReference type="SMART" id="SM00086">
    <property type="entry name" value="PAC"/>
    <property type="match status" value="1"/>
</dbReference>
<organism evidence="5 6">
    <name type="scientific">Lysinibacillus composti</name>
    <dbReference type="NCBI Taxonomy" id="720633"/>
    <lineage>
        <taxon>Bacteria</taxon>
        <taxon>Bacillati</taxon>
        <taxon>Bacillota</taxon>
        <taxon>Bacilli</taxon>
        <taxon>Bacillales</taxon>
        <taxon>Bacillaceae</taxon>
        <taxon>Lysinibacillus</taxon>
    </lineage>
</organism>
<evidence type="ECO:0000259" key="1">
    <source>
        <dbReference type="PROSITE" id="PS50112"/>
    </source>
</evidence>
<dbReference type="SMART" id="SM00267">
    <property type="entry name" value="GGDEF"/>
    <property type="match status" value="1"/>
</dbReference>
<dbReference type="InterPro" id="IPR001633">
    <property type="entry name" value="EAL_dom"/>
</dbReference>
<dbReference type="NCBIfam" id="TIGR00229">
    <property type="entry name" value="sensory_box"/>
    <property type="match status" value="1"/>
</dbReference>
<accession>A0A3N9UIE1</accession>
<dbReference type="CDD" id="cd01948">
    <property type="entry name" value="EAL"/>
    <property type="match status" value="1"/>
</dbReference>
<dbReference type="InterPro" id="IPR000700">
    <property type="entry name" value="PAS-assoc_C"/>
</dbReference>
<dbReference type="RefSeq" id="WP_124762868.1">
    <property type="nucleotide sequence ID" value="NZ_JAFBDY010000002.1"/>
</dbReference>
<dbReference type="InterPro" id="IPR052155">
    <property type="entry name" value="Biofilm_reg_signaling"/>
</dbReference>
<dbReference type="Gene3D" id="3.20.20.450">
    <property type="entry name" value="EAL domain"/>
    <property type="match status" value="1"/>
</dbReference>
<gene>
    <name evidence="5" type="ORF">EBB45_03955</name>
</gene>
<dbReference type="Pfam" id="PF13426">
    <property type="entry name" value="PAS_9"/>
    <property type="match status" value="1"/>
</dbReference>
<feature type="domain" description="EAL" evidence="3">
    <location>
        <begin position="314"/>
        <end position="568"/>
    </location>
</feature>
<feature type="domain" description="PAC" evidence="2">
    <location>
        <begin position="90"/>
        <end position="144"/>
    </location>
</feature>
<dbReference type="Pfam" id="PF00563">
    <property type="entry name" value="EAL"/>
    <property type="match status" value="1"/>
</dbReference>
<comment type="caution">
    <text evidence="5">The sequence shown here is derived from an EMBL/GenBank/DDBJ whole genome shotgun (WGS) entry which is preliminary data.</text>
</comment>
<feature type="domain" description="PAS" evidence="1">
    <location>
        <begin position="34"/>
        <end position="65"/>
    </location>
</feature>